<evidence type="ECO:0000313" key="1">
    <source>
        <dbReference type="EMBL" id="KMY98456.1"/>
    </source>
</evidence>
<organism evidence="1">
    <name type="scientific">Drosophila simulans</name>
    <name type="common">Fruit fly</name>
    <dbReference type="NCBI Taxonomy" id="7240"/>
    <lineage>
        <taxon>Eukaryota</taxon>
        <taxon>Metazoa</taxon>
        <taxon>Ecdysozoa</taxon>
        <taxon>Arthropoda</taxon>
        <taxon>Hexapoda</taxon>
        <taxon>Insecta</taxon>
        <taxon>Pterygota</taxon>
        <taxon>Neoptera</taxon>
        <taxon>Endopterygota</taxon>
        <taxon>Diptera</taxon>
        <taxon>Brachycera</taxon>
        <taxon>Muscomorpha</taxon>
        <taxon>Ephydroidea</taxon>
        <taxon>Drosophilidae</taxon>
        <taxon>Drosophila</taxon>
        <taxon>Sophophora</taxon>
    </lineage>
</organism>
<accession>A0A0J9RRK7</accession>
<name>A0A0J9RRK7_DROSI</name>
<protein>
    <submittedName>
        <fullName evidence="1">Uncharacterized protein</fullName>
    </submittedName>
</protein>
<reference evidence="1" key="3">
    <citation type="submission" date="2015-04" db="EMBL/GenBank/DDBJ databases">
        <authorList>
            <consortium name="FlyBase"/>
        </authorList>
    </citation>
    <scope>NUCLEOTIDE SEQUENCE</scope>
    <source>
        <strain evidence="1">W501</strain>
    </source>
</reference>
<dbReference type="Bgee" id="FBgn0268361">
    <property type="expression patterns" value="Expressed in male reproductive system and 1 other cell type or tissue"/>
</dbReference>
<dbReference type="EMBL" id="CM002912">
    <property type="protein sequence ID" value="KMY98456.1"/>
    <property type="molecule type" value="Genomic_DNA"/>
</dbReference>
<gene>
    <name evidence="1" type="primary">Dsim\GD27071</name>
    <name evidence="1" type="ORF">Dsimw501_GD27071</name>
</gene>
<dbReference type="AlphaFoldDB" id="A0A0J9RRK7"/>
<reference evidence="1" key="1">
    <citation type="journal article" date="2013" name="Genome Res.">
        <title>A second-generation assembly of the Drosophila simulans genome provides new insights into patterns of lineage-specific divergence.</title>
        <authorList>
            <person name="Hu T.T."/>
            <person name="Eisen M.B."/>
            <person name="Thornton K.R."/>
            <person name="Andolfatto P."/>
        </authorList>
    </citation>
    <scope>NUCLEOTIDE SEQUENCE [LARGE SCALE GENOMIC DNA]</scope>
    <source>
        <strain evidence="1">W501</strain>
    </source>
</reference>
<sequence length="61" mass="7105">MWQLSGERSVLRERLCPIPRCRSISYQSSGHTGVDEVSIRIPGYEMIPRLNRSPGMRFNHF</sequence>
<reference evidence="1" key="2">
    <citation type="submission" date="2014-06" db="EMBL/GenBank/DDBJ databases">
        <authorList>
            <person name="Hu T."/>
            <person name="Eisen M.B."/>
            <person name="Thornton K.R."/>
            <person name="Andolfatto P."/>
        </authorList>
    </citation>
    <scope>NUCLEOTIDE SEQUENCE</scope>
    <source>
        <strain evidence="1">W501</strain>
    </source>
</reference>
<proteinExistence type="predicted"/>
<dbReference type="KEGG" id="dsi:Dsimw501_GD27071"/>
<dbReference type="Proteomes" id="UP000035880">
    <property type="component" value="Chromosome 3L"/>
</dbReference>